<dbReference type="SUPFAM" id="SSF48008">
    <property type="entry name" value="GntR ligand-binding domain-like"/>
    <property type="match status" value="1"/>
</dbReference>
<dbReference type="PROSITE" id="PS50949">
    <property type="entry name" value="HTH_GNTR"/>
    <property type="match status" value="1"/>
</dbReference>
<evidence type="ECO:0000256" key="1">
    <source>
        <dbReference type="ARBA" id="ARBA00023015"/>
    </source>
</evidence>
<evidence type="ECO:0000256" key="3">
    <source>
        <dbReference type="ARBA" id="ARBA00023163"/>
    </source>
</evidence>
<dbReference type="InterPro" id="IPR000524">
    <property type="entry name" value="Tscrpt_reg_HTH_GntR"/>
</dbReference>
<feature type="domain" description="HTH gntR-type" evidence="5">
    <location>
        <begin position="23"/>
        <end position="93"/>
    </location>
</feature>
<dbReference type="SUPFAM" id="SSF46785">
    <property type="entry name" value="Winged helix' DNA-binding domain"/>
    <property type="match status" value="1"/>
</dbReference>
<keyword evidence="1" id="KW-0805">Transcription regulation</keyword>
<keyword evidence="7" id="KW-1185">Reference proteome</keyword>
<sequence>MTAEAAAPSTRSAMLSDAPRRGKKAAQRIADYIRDLIGKGELVEGDALPPEAMLLEQFEVSRPTLREAFRILEAESLLVTRQGAAGGVFVTRPDLSVASRNIGLYLQLSGTTIADVFTALEFVEPITVGLLARSHSRADIQDLRAAIDDLEAVSRAEQPTGTMWSSASYRFHQMLWDRCGNATLAAQVTVLRELLRAQWDAGIRYSIEHGDHVRQIRQSCRSYTRAVDLIEAGDSVAAEDHWRKHTRTSGRRIIGASGSETVNPIG</sequence>
<dbReference type="Proteomes" id="UP001299283">
    <property type="component" value="Unassembled WGS sequence"/>
</dbReference>
<dbReference type="EMBL" id="JAYJJQ010000012">
    <property type="protein sequence ID" value="MEB3070297.1"/>
    <property type="molecule type" value="Genomic_DNA"/>
</dbReference>
<dbReference type="SMART" id="SM00345">
    <property type="entry name" value="HTH_GNTR"/>
    <property type="match status" value="1"/>
</dbReference>
<dbReference type="PANTHER" id="PTHR43537:SF5">
    <property type="entry name" value="UXU OPERON TRANSCRIPTIONAL REGULATOR"/>
    <property type="match status" value="1"/>
</dbReference>
<dbReference type="InterPro" id="IPR036390">
    <property type="entry name" value="WH_DNA-bd_sf"/>
</dbReference>
<evidence type="ECO:0000256" key="2">
    <source>
        <dbReference type="ARBA" id="ARBA00023125"/>
    </source>
</evidence>
<evidence type="ECO:0000313" key="7">
    <source>
        <dbReference type="Proteomes" id="UP001299283"/>
    </source>
</evidence>
<reference evidence="6 7" key="1">
    <citation type="submission" date="2023-12" db="EMBL/GenBank/DDBJ databases">
        <title>Description of new species of Mycobacterium terrae complex isolated from sewage at the Sao Paulo Zoological Park Foundation in Brazil.</title>
        <authorList>
            <person name="Romagnoli C.L."/>
            <person name="Conceicao E.C."/>
            <person name="Machado E."/>
            <person name="Barreto L.B.P.F."/>
            <person name="Sharma A."/>
            <person name="Silva N.M."/>
            <person name="Marques L.E."/>
            <person name="Juliana M.A."/>
            <person name="Lourenco M.C.S."/>
            <person name="Digiampietri L.A."/>
            <person name="Suffys P.N."/>
            <person name="Viana-Niero C."/>
        </authorList>
    </citation>
    <scope>NUCLEOTIDE SEQUENCE [LARGE SCALE GENOMIC DNA]</scope>
    <source>
        <strain evidence="6 7">MYC017</strain>
    </source>
</reference>
<dbReference type="Pfam" id="PF07729">
    <property type="entry name" value="FCD"/>
    <property type="match status" value="1"/>
</dbReference>
<dbReference type="InterPro" id="IPR036388">
    <property type="entry name" value="WH-like_DNA-bd_sf"/>
</dbReference>
<dbReference type="Gene3D" id="1.10.10.10">
    <property type="entry name" value="Winged helix-like DNA-binding domain superfamily/Winged helix DNA-binding domain"/>
    <property type="match status" value="1"/>
</dbReference>
<dbReference type="InterPro" id="IPR011711">
    <property type="entry name" value="GntR_C"/>
</dbReference>
<evidence type="ECO:0000313" key="6">
    <source>
        <dbReference type="EMBL" id="MEB3070297.1"/>
    </source>
</evidence>
<dbReference type="CDD" id="cd07377">
    <property type="entry name" value="WHTH_GntR"/>
    <property type="match status" value="1"/>
</dbReference>
<name>A0ABU5YYS5_9MYCO</name>
<dbReference type="SMART" id="SM00895">
    <property type="entry name" value="FCD"/>
    <property type="match status" value="1"/>
</dbReference>
<keyword evidence="2" id="KW-0238">DNA-binding</keyword>
<dbReference type="PRINTS" id="PR00035">
    <property type="entry name" value="HTHGNTR"/>
</dbReference>
<protein>
    <submittedName>
        <fullName evidence="6">FCD domain-containing protein</fullName>
    </submittedName>
</protein>
<feature type="region of interest" description="Disordered" evidence="4">
    <location>
        <begin position="1"/>
        <end position="20"/>
    </location>
</feature>
<comment type="caution">
    <text evidence="6">The sequence shown here is derived from an EMBL/GenBank/DDBJ whole genome shotgun (WGS) entry which is preliminary data.</text>
</comment>
<organism evidence="6 7">
    <name type="scientific">[Mycobacterium] vasticus</name>
    <dbReference type="NCBI Taxonomy" id="2875777"/>
    <lineage>
        <taxon>Bacteria</taxon>
        <taxon>Bacillati</taxon>
        <taxon>Actinomycetota</taxon>
        <taxon>Actinomycetes</taxon>
        <taxon>Mycobacteriales</taxon>
        <taxon>Mycobacteriaceae</taxon>
        <taxon>Mycolicibacter</taxon>
    </lineage>
</organism>
<dbReference type="PANTHER" id="PTHR43537">
    <property type="entry name" value="TRANSCRIPTIONAL REGULATOR, GNTR FAMILY"/>
    <property type="match status" value="1"/>
</dbReference>
<gene>
    <name evidence="6" type="ORF">K5L39_13990</name>
</gene>
<keyword evidence="3" id="KW-0804">Transcription</keyword>
<accession>A0ABU5YYS5</accession>
<dbReference type="InterPro" id="IPR008920">
    <property type="entry name" value="TF_FadR/GntR_C"/>
</dbReference>
<dbReference type="Pfam" id="PF00392">
    <property type="entry name" value="GntR"/>
    <property type="match status" value="1"/>
</dbReference>
<evidence type="ECO:0000259" key="5">
    <source>
        <dbReference type="PROSITE" id="PS50949"/>
    </source>
</evidence>
<evidence type="ECO:0000256" key="4">
    <source>
        <dbReference type="SAM" id="MobiDB-lite"/>
    </source>
</evidence>
<dbReference type="RefSeq" id="WP_225398670.1">
    <property type="nucleotide sequence ID" value="NZ_JAYJJQ010000012.1"/>
</dbReference>
<proteinExistence type="predicted"/>
<dbReference type="Gene3D" id="1.20.120.530">
    <property type="entry name" value="GntR ligand-binding domain-like"/>
    <property type="match status" value="1"/>
</dbReference>